<dbReference type="PANTHER" id="PTHR47245:SF2">
    <property type="entry name" value="PEPTIDYL-PROLYL CIS-TRANS ISOMERASE HP_0175-RELATED"/>
    <property type="match status" value="1"/>
</dbReference>
<dbReference type="EC" id="5.2.1.8" evidence="3"/>
<protein>
    <submittedName>
        <fullName evidence="3">PpiC-type peptidyl-prolyl cis-trans isomerase</fullName>
        <ecNumber evidence="3">5.2.1.8</ecNumber>
    </submittedName>
</protein>
<proteinExistence type="predicted"/>
<dbReference type="Proteomes" id="UP000095558">
    <property type="component" value="Unassembled WGS sequence"/>
</dbReference>
<reference evidence="3 4" key="1">
    <citation type="submission" date="2015-09" db="EMBL/GenBank/DDBJ databases">
        <authorList>
            <consortium name="Pathogen Informatics"/>
        </authorList>
    </citation>
    <scope>NUCLEOTIDE SEQUENCE [LARGE SCALE GENOMIC DNA]</scope>
    <source>
        <strain evidence="3 4">2789STDY5834855</strain>
    </source>
</reference>
<dbReference type="Pfam" id="PF13145">
    <property type="entry name" value="Rotamase_2"/>
    <property type="match status" value="1"/>
</dbReference>
<dbReference type="GO" id="GO:0003755">
    <property type="term" value="F:peptidyl-prolyl cis-trans isomerase activity"/>
    <property type="evidence" value="ECO:0007669"/>
    <property type="project" value="UniProtKB-KW"/>
</dbReference>
<keyword evidence="1 3" id="KW-0413">Isomerase</keyword>
<name>A0A174I4H3_9CLOT</name>
<dbReference type="AlphaFoldDB" id="A0A174I4H3"/>
<dbReference type="Gene3D" id="1.10.8.1040">
    <property type="match status" value="1"/>
</dbReference>
<dbReference type="Gene3D" id="3.10.50.40">
    <property type="match status" value="1"/>
</dbReference>
<gene>
    <name evidence="3" type="primary">prsA1</name>
    <name evidence="3" type="ORF">ERS852470_03429</name>
</gene>
<dbReference type="InterPro" id="IPR046357">
    <property type="entry name" value="PPIase_dom_sf"/>
</dbReference>
<evidence type="ECO:0000259" key="2">
    <source>
        <dbReference type="PROSITE" id="PS50198"/>
    </source>
</evidence>
<dbReference type="InterPro" id="IPR023058">
    <property type="entry name" value="PPIase_PpiC_CS"/>
</dbReference>
<dbReference type="RefSeq" id="WP_042401920.1">
    <property type="nucleotide sequence ID" value="NZ_CYYT01000021.1"/>
</dbReference>
<evidence type="ECO:0000313" key="4">
    <source>
        <dbReference type="Proteomes" id="UP000095558"/>
    </source>
</evidence>
<dbReference type="PROSITE" id="PS01096">
    <property type="entry name" value="PPIC_PPIASE_1"/>
    <property type="match status" value="1"/>
</dbReference>
<evidence type="ECO:0000256" key="1">
    <source>
        <dbReference type="PROSITE-ProRule" id="PRU00278"/>
    </source>
</evidence>
<dbReference type="InterPro" id="IPR000297">
    <property type="entry name" value="PPIase_PpiC"/>
</dbReference>
<dbReference type="OrthoDB" id="14196at2"/>
<keyword evidence="1" id="KW-0697">Rotamase</keyword>
<evidence type="ECO:0000313" key="3">
    <source>
        <dbReference type="EMBL" id="CUO80926.1"/>
    </source>
</evidence>
<dbReference type="InterPro" id="IPR050245">
    <property type="entry name" value="PrsA_foldase"/>
</dbReference>
<dbReference type="SUPFAM" id="SSF54534">
    <property type="entry name" value="FKBP-like"/>
    <property type="match status" value="1"/>
</dbReference>
<dbReference type="PROSITE" id="PS50198">
    <property type="entry name" value="PPIC_PPIASE_2"/>
    <property type="match status" value="1"/>
</dbReference>
<dbReference type="EMBL" id="CYZV01000057">
    <property type="protein sequence ID" value="CUO80926.1"/>
    <property type="molecule type" value="Genomic_DNA"/>
</dbReference>
<organism evidence="3 4">
    <name type="scientific">Clostridium disporicum</name>
    <dbReference type="NCBI Taxonomy" id="84024"/>
    <lineage>
        <taxon>Bacteria</taxon>
        <taxon>Bacillati</taxon>
        <taxon>Bacillota</taxon>
        <taxon>Clostridia</taxon>
        <taxon>Eubacteriales</taxon>
        <taxon>Clostridiaceae</taxon>
        <taxon>Clostridium</taxon>
    </lineage>
</organism>
<sequence>MENKVLAVISGTEITEKDLNSIIMRYPEEQRAMFNSEMGKKQLLEQMISFELMNKLGKEMKLDETEEYKASLAQVEKDLLTQMTINKVLSDVTITDEDAKKYYEENKAQFEQPATVSAKHILVDNEELCNEIKNRIENEGLSFEDAAKEYSTCPSNAQGGSLGVFGRGMMVPEFEEAAFALDLEKVSEPVKTQFGYHLIKVDAKNEPKTSEFDEVKDKIVQQLIQQSQEKKYVDVMKELEAKYEVKRS</sequence>
<dbReference type="PANTHER" id="PTHR47245">
    <property type="entry name" value="PEPTIDYLPROLYL ISOMERASE"/>
    <property type="match status" value="1"/>
</dbReference>
<dbReference type="InterPro" id="IPR027304">
    <property type="entry name" value="Trigger_fact/SurA_dom_sf"/>
</dbReference>
<feature type="domain" description="PpiC" evidence="2">
    <location>
        <begin position="113"/>
        <end position="203"/>
    </location>
</feature>
<dbReference type="SUPFAM" id="SSF109998">
    <property type="entry name" value="Triger factor/SurA peptide-binding domain-like"/>
    <property type="match status" value="1"/>
</dbReference>
<dbReference type="GeneID" id="83013141"/>
<accession>A0A174I4H3</accession>